<dbReference type="AlphaFoldDB" id="A0A6L2M805"/>
<protein>
    <submittedName>
        <fullName evidence="10">Retrovirus-related Pol polyprotein from transposon TNT 1-94</fullName>
    </submittedName>
</protein>
<name>A0A6L2M805_TANCI</name>
<keyword evidence="7" id="KW-0695">RNA-directed DNA polymerase</keyword>
<dbReference type="GO" id="GO:0046872">
    <property type="term" value="F:metal ion binding"/>
    <property type="evidence" value="ECO:0007669"/>
    <property type="project" value="UniProtKB-KW"/>
</dbReference>
<dbReference type="GO" id="GO:0003676">
    <property type="term" value="F:nucleic acid binding"/>
    <property type="evidence" value="ECO:0007669"/>
    <property type="project" value="InterPro"/>
</dbReference>
<keyword evidence="6" id="KW-0229">DNA integration</keyword>
<dbReference type="GO" id="GO:0003964">
    <property type="term" value="F:RNA-directed DNA polymerase activity"/>
    <property type="evidence" value="ECO:0007669"/>
    <property type="project" value="UniProtKB-KW"/>
</dbReference>
<dbReference type="GO" id="GO:0003887">
    <property type="term" value="F:DNA-directed DNA polymerase activity"/>
    <property type="evidence" value="ECO:0007669"/>
    <property type="project" value="UniProtKB-KW"/>
</dbReference>
<sequence>MWMRKGPSNTIKADLSFVNHSNLNKNVKRYSRKNLVACNNSDTYSAFDCNNARNALCNAIMNASVDVNDLFVFDDVSIRKSHVSKMSFRKKPSTSLNVPSRSNSSKYLPRTVHRWLSKLQPLAEPVAKWIPKVNRQIDKISKTSNSSAPIYKWVPKHMTGNRALLTNFVEKFLGTVRFGNNDFAMIAGYRDIHRKHHKSKMAFASNKPLYLLHMDLCGPMHVERINGKRYVLVVVDDYPRYTWDVGKFKVKVDIGVFVGYSKESAAFRIYNKQTQEVGVPSSNTQSVSKHMIPNVDKASTLHNVFNERLEDAYFNASTSFHDLSNVHTFYQPYPHEKKWTKDHPLHKIISDLKSSVRTRGQQVNSCLQSSIEPANVAEGLRDANWVSAMQDELD</sequence>
<keyword evidence="1" id="KW-0540">Nuclease</keyword>
<accession>A0A6L2M805</accession>
<evidence type="ECO:0000256" key="7">
    <source>
        <dbReference type="ARBA" id="ARBA00022918"/>
    </source>
</evidence>
<keyword evidence="3" id="KW-0255">Endonuclease</keyword>
<dbReference type="InterPro" id="IPR012337">
    <property type="entry name" value="RNaseH-like_sf"/>
</dbReference>
<evidence type="ECO:0000256" key="9">
    <source>
        <dbReference type="ARBA" id="ARBA00023172"/>
    </source>
</evidence>
<dbReference type="Gene3D" id="3.30.420.10">
    <property type="entry name" value="Ribonuclease H-like superfamily/Ribonuclease H"/>
    <property type="match status" value="1"/>
</dbReference>
<organism evidence="10">
    <name type="scientific">Tanacetum cinerariifolium</name>
    <name type="common">Dalmatian daisy</name>
    <name type="synonym">Chrysanthemum cinerariifolium</name>
    <dbReference type="NCBI Taxonomy" id="118510"/>
    <lineage>
        <taxon>Eukaryota</taxon>
        <taxon>Viridiplantae</taxon>
        <taxon>Streptophyta</taxon>
        <taxon>Embryophyta</taxon>
        <taxon>Tracheophyta</taxon>
        <taxon>Spermatophyta</taxon>
        <taxon>Magnoliopsida</taxon>
        <taxon>eudicotyledons</taxon>
        <taxon>Gunneridae</taxon>
        <taxon>Pentapetalae</taxon>
        <taxon>asterids</taxon>
        <taxon>campanulids</taxon>
        <taxon>Asterales</taxon>
        <taxon>Asteraceae</taxon>
        <taxon>Asteroideae</taxon>
        <taxon>Anthemideae</taxon>
        <taxon>Anthemidinae</taxon>
        <taxon>Tanacetum</taxon>
    </lineage>
</organism>
<keyword evidence="5" id="KW-0460">Magnesium</keyword>
<dbReference type="InterPro" id="IPR036397">
    <property type="entry name" value="RNaseH_sf"/>
</dbReference>
<dbReference type="PANTHER" id="PTHR42648:SF11">
    <property type="entry name" value="TRANSPOSON TY4-P GAG-POL POLYPROTEIN"/>
    <property type="match status" value="1"/>
</dbReference>
<dbReference type="GO" id="GO:0004519">
    <property type="term" value="F:endonuclease activity"/>
    <property type="evidence" value="ECO:0007669"/>
    <property type="project" value="UniProtKB-KW"/>
</dbReference>
<evidence type="ECO:0000313" key="10">
    <source>
        <dbReference type="EMBL" id="GEU70071.1"/>
    </source>
</evidence>
<evidence type="ECO:0000256" key="2">
    <source>
        <dbReference type="ARBA" id="ARBA00022723"/>
    </source>
</evidence>
<dbReference type="GO" id="GO:0015074">
    <property type="term" value="P:DNA integration"/>
    <property type="evidence" value="ECO:0007669"/>
    <property type="project" value="UniProtKB-KW"/>
</dbReference>
<reference evidence="10" key="1">
    <citation type="journal article" date="2019" name="Sci. Rep.">
        <title>Draft genome of Tanacetum cinerariifolium, the natural source of mosquito coil.</title>
        <authorList>
            <person name="Yamashiro T."/>
            <person name="Shiraishi A."/>
            <person name="Satake H."/>
            <person name="Nakayama K."/>
        </authorList>
    </citation>
    <scope>NUCLEOTIDE SEQUENCE</scope>
</reference>
<dbReference type="PANTHER" id="PTHR42648">
    <property type="entry name" value="TRANSPOSASE, PUTATIVE-RELATED"/>
    <property type="match status" value="1"/>
</dbReference>
<evidence type="ECO:0000256" key="4">
    <source>
        <dbReference type="ARBA" id="ARBA00022801"/>
    </source>
</evidence>
<comment type="caution">
    <text evidence="10">The sequence shown here is derived from an EMBL/GenBank/DDBJ whole genome shotgun (WGS) entry which is preliminary data.</text>
</comment>
<keyword evidence="9" id="KW-0233">DNA recombination</keyword>
<evidence type="ECO:0000256" key="5">
    <source>
        <dbReference type="ARBA" id="ARBA00022842"/>
    </source>
</evidence>
<keyword evidence="2" id="KW-0479">Metal-binding</keyword>
<keyword evidence="4" id="KW-0378">Hydrolase</keyword>
<keyword evidence="8" id="KW-0808">Transferase</keyword>
<keyword evidence="8" id="KW-0548">Nucleotidyltransferase</keyword>
<dbReference type="InterPro" id="IPR039537">
    <property type="entry name" value="Retrotran_Ty1/copia-like"/>
</dbReference>
<dbReference type="GO" id="GO:0016787">
    <property type="term" value="F:hydrolase activity"/>
    <property type="evidence" value="ECO:0007669"/>
    <property type="project" value="UniProtKB-KW"/>
</dbReference>
<proteinExistence type="predicted"/>
<dbReference type="EMBL" id="BKCJ010006049">
    <property type="protein sequence ID" value="GEU70071.1"/>
    <property type="molecule type" value="Genomic_DNA"/>
</dbReference>
<evidence type="ECO:0000256" key="8">
    <source>
        <dbReference type="ARBA" id="ARBA00022932"/>
    </source>
</evidence>
<dbReference type="SUPFAM" id="SSF53098">
    <property type="entry name" value="Ribonuclease H-like"/>
    <property type="match status" value="1"/>
</dbReference>
<gene>
    <name evidence="10" type="ORF">Tci_042049</name>
</gene>
<dbReference type="GO" id="GO:0006310">
    <property type="term" value="P:DNA recombination"/>
    <property type="evidence" value="ECO:0007669"/>
    <property type="project" value="UniProtKB-KW"/>
</dbReference>
<keyword evidence="8" id="KW-0239">DNA-directed DNA polymerase</keyword>
<evidence type="ECO:0000256" key="6">
    <source>
        <dbReference type="ARBA" id="ARBA00022908"/>
    </source>
</evidence>
<evidence type="ECO:0000256" key="3">
    <source>
        <dbReference type="ARBA" id="ARBA00022759"/>
    </source>
</evidence>
<evidence type="ECO:0000256" key="1">
    <source>
        <dbReference type="ARBA" id="ARBA00022722"/>
    </source>
</evidence>